<gene>
    <name evidence="2" type="ORF">AVEN_246384_1</name>
</gene>
<keyword evidence="3" id="KW-1185">Reference proteome</keyword>
<comment type="caution">
    <text evidence="2">The sequence shown here is derived from an EMBL/GenBank/DDBJ whole genome shotgun (WGS) entry which is preliminary data.</text>
</comment>
<sequence>MHAGHPVPQHDNPDKSAEDAERASLLDLVSNPLLTLDFLRVHRFMDLIQICWFSGNIINNNKKKIKSKRHVGPKRLGGLGYIFKPKVHSNTDRRRRFY</sequence>
<name>A0A4Y2RZ26_ARAVE</name>
<evidence type="ECO:0000256" key="1">
    <source>
        <dbReference type="SAM" id="MobiDB-lite"/>
    </source>
</evidence>
<protein>
    <submittedName>
        <fullName evidence="2">Uncharacterized protein</fullName>
    </submittedName>
</protein>
<feature type="region of interest" description="Disordered" evidence="1">
    <location>
        <begin position="1"/>
        <end position="20"/>
    </location>
</feature>
<feature type="compositionally biased region" description="Basic and acidic residues" evidence="1">
    <location>
        <begin position="11"/>
        <end position="20"/>
    </location>
</feature>
<accession>A0A4Y2RZ26</accession>
<organism evidence="2 3">
    <name type="scientific">Araneus ventricosus</name>
    <name type="common">Orbweaver spider</name>
    <name type="synonym">Epeira ventricosa</name>
    <dbReference type="NCBI Taxonomy" id="182803"/>
    <lineage>
        <taxon>Eukaryota</taxon>
        <taxon>Metazoa</taxon>
        <taxon>Ecdysozoa</taxon>
        <taxon>Arthropoda</taxon>
        <taxon>Chelicerata</taxon>
        <taxon>Arachnida</taxon>
        <taxon>Araneae</taxon>
        <taxon>Araneomorphae</taxon>
        <taxon>Entelegynae</taxon>
        <taxon>Araneoidea</taxon>
        <taxon>Araneidae</taxon>
        <taxon>Araneus</taxon>
    </lineage>
</organism>
<dbReference type="EMBL" id="BGPR01019098">
    <property type="protein sequence ID" value="GBN80953.1"/>
    <property type="molecule type" value="Genomic_DNA"/>
</dbReference>
<proteinExistence type="predicted"/>
<evidence type="ECO:0000313" key="2">
    <source>
        <dbReference type="EMBL" id="GBN80953.1"/>
    </source>
</evidence>
<reference evidence="2 3" key="1">
    <citation type="journal article" date="2019" name="Sci. Rep.">
        <title>Orb-weaving spider Araneus ventricosus genome elucidates the spidroin gene catalogue.</title>
        <authorList>
            <person name="Kono N."/>
            <person name="Nakamura H."/>
            <person name="Ohtoshi R."/>
            <person name="Moran D.A.P."/>
            <person name="Shinohara A."/>
            <person name="Yoshida Y."/>
            <person name="Fujiwara M."/>
            <person name="Mori M."/>
            <person name="Tomita M."/>
            <person name="Arakawa K."/>
        </authorList>
    </citation>
    <scope>NUCLEOTIDE SEQUENCE [LARGE SCALE GENOMIC DNA]</scope>
</reference>
<dbReference type="Proteomes" id="UP000499080">
    <property type="component" value="Unassembled WGS sequence"/>
</dbReference>
<evidence type="ECO:0000313" key="3">
    <source>
        <dbReference type="Proteomes" id="UP000499080"/>
    </source>
</evidence>
<dbReference type="AlphaFoldDB" id="A0A4Y2RZ26"/>